<protein>
    <recommendedName>
        <fullName evidence="3">IrrE N-terminal-like domain-containing protein</fullName>
    </recommendedName>
</protein>
<name>A0A2S5G7P8_9BACL</name>
<dbReference type="EMBL" id="PREZ01000008">
    <property type="protein sequence ID" value="PPA69006.1"/>
    <property type="molecule type" value="Genomic_DNA"/>
</dbReference>
<dbReference type="AlphaFoldDB" id="A0A2S5G7P8"/>
<dbReference type="RefSeq" id="WP_104059622.1">
    <property type="nucleotide sequence ID" value="NZ_PREZ01000008.1"/>
</dbReference>
<dbReference type="OrthoDB" id="2965969at2"/>
<accession>A0A2S5G7P8</accession>
<gene>
    <name evidence="1" type="ORF">C4B60_18780</name>
</gene>
<proteinExistence type="predicted"/>
<comment type="caution">
    <text evidence="1">The sequence shown here is derived from an EMBL/GenBank/DDBJ whole genome shotgun (WGS) entry which is preliminary data.</text>
</comment>
<sequence length="139" mass="16692">MLYIWAIENIIKDTLQEHHLNLSYEIDNNLPAPMSFNVSTNTIKFDYLKINGHKAKVNNRLKETDENFVKIMLYHEIGYYLDFKKNKHDLKTLKYGEDWEIKSLMNLIEKNAWDFGRTLVPDDLLDSYDKYREIENQRS</sequence>
<reference evidence="1 2" key="1">
    <citation type="submission" date="2018-02" db="EMBL/GenBank/DDBJ databases">
        <title>Jeotgalibacillus proteolyticum sp. nov. a protease producing bacterium isolated from ocean sediments of Laizhou Bay.</title>
        <authorList>
            <person name="Li Y."/>
        </authorList>
    </citation>
    <scope>NUCLEOTIDE SEQUENCE [LARGE SCALE GENOMIC DNA]</scope>
    <source>
        <strain evidence="1 2">22-7</strain>
    </source>
</reference>
<evidence type="ECO:0008006" key="3">
    <source>
        <dbReference type="Google" id="ProtNLM"/>
    </source>
</evidence>
<dbReference type="Proteomes" id="UP000239047">
    <property type="component" value="Unassembled WGS sequence"/>
</dbReference>
<evidence type="ECO:0000313" key="2">
    <source>
        <dbReference type="Proteomes" id="UP000239047"/>
    </source>
</evidence>
<organism evidence="1 2">
    <name type="scientific">Jeotgalibacillus proteolyticus</name>
    <dbReference type="NCBI Taxonomy" id="2082395"/>
    <lineage>
        <taxon>Bacteria</taxon>
        <taxon>Bacillati</taxon>
        <taxon>Bacillota</taxon>
        <taxon>Bacilli</taxon>
        <taxon>Bacillales</taxon>
        <taxon>Caryophanaceae</taxon>
        <taxon>Jeotgalibacillus</taxon>
    </lineage>
</organism>
<keyword evidence="2" id="KW-1185">Reference proteome</keyword>
<evidence type="ECO:0000313" key="1">
    <source>
        <dbReference type="EMBL" id="PPA69006.1"/>
    </source>
</evidence>